<dbReference type="InterPro" id="IPR040202">
    <property type="entry name" value="Brl1/Brr6"/>
</dbReference>
<protein>
    <submittedName>
        <fullName evidence="4">Di-sulfide bridge nucleocytoplasmic transport domain-containing protein</fullName>
    </submittedName>
</protein>
<feature type="region of interest" description="Disordered" evidence="1">
    <location>
        <begin position="1"/>
        <end position="217"/>
    </location>
</feature>
<dbReference type="SMART" id="SM01042">
    <property type="entry name" value="Brr6_like_C_C"/>
    <property type="match status" value="1"/>
</dbReference>
<dbReference type="Pfam" id="PF10104">
    <property type="entry name" value="Brr6_like_C_C"/>
    <property type="match status" value="1"/>
</dbReference>
<dbReference type="GO" id="GO:0006998">
    <property type="term" value="P:nuclear envelope organization"/>
    <property type="evidence" value="ECO:0007669"/>
    <property type="project" value="InterPro"/>
</dbReference>
<evidence type="ECO:0000256" key="2">
    <source>
        <dbReference type="SAM" id="Phobius"/>
    </source>
</evidence>
<evidence type="ECO:0000313" key="4">
    <source>
        <dbReference type="EMBL" id="KAF2457831.1"/>
    </source>
</evidence>
<reference evidence="4" key="1">
    <citation type="journal article" date="2020" name="Stud. Mycol.">
        <title>101 Dothideomycetes genomes: a test case for predicting lifestyles and emergence of pathogens.</title>
        <authorList>
            <person name="Haridas S."/>
            <person name="Albert R."/>
            <person name="Binder M."/>
            <person name="Bloem J."/>
            <person name="Labutti K."/>
            <person name="Salamov A."/>
            <person name="Andreopoulos B."/>
            <person name="Baker S."/>
            <person name="Barry K."/>
            <person name="Bills G."/>
            <person name="Bluhm B."/>
            <person name="Cannon C."/>
            <person name="Castanera R."/>
            <person name="Culley D."/>
            <person name="Daum C."/>
            <person name="Ezra D."/>
            <person name="Gonzalez J."/>
            <person name="Henrissat B."/>
            <person name="Kuo A."/>
            <person name="Liang C."/>
            <person name="Lipzen A."/>
            <person name="Lutzoni F."/>
            <person name="Magnuson J."/>
            <person name="Mondo S."/>
            <person name="Nolan M."/>
            <person name="Ohm R."/>
            <person name="Pangilinan J."/>
            <person name="Park H.-J."/>
            <person name="Ramirez L."/>
            <person name="Alfaro M."/>
            <person name="Sun H."/>
            <person name="Tritt A."/>
            <person name="Yoshinaga Y."/>
            <person name="Zwiers L.-H."/>
            <person name="Turgeon B."/>
            <person name="Goodwin S."/>
            <person name="Spatafora J."/>
            <person name="Crous P."/>
            <person name="Grigoriev I."/>
        </authorList>
    </citation>
    <scope>NUCLEOTIDE SEQUENCE</scope>
    <source>
        <strain evidence="4">ATCC 16933</strain>
    </source>
</reference>
<name>A0A6A6P1B8_9PEZI</name>
<dbReference type="EMBL" id="MU001679">
    <property type="protein sequence ID" value="KAF2457831.1"/>
    <property type="molecule type" value="Genomic_DNA"/>
</dbReference>
<keyword evidence="5" id="KW-1185">Reference proteome</keyword>
<accession>A0A6A6P1B8</accession>
<keyword evidence="2" id="KW-0812">Transmembrane</keyword>
<dbReference type="GO" id="GO:0055088">
    <property type="term" value="P:lipid homeostasis"/>
    <property type="evidence" value="ECO:0007669"/>
    <property type="project" value="InterPro"/>
</dbReference>
<dbReference type="AlphaFoldDB" id="A0A6A6P1B8"/>
<dbReference type="Proteomes" id="UP000799766">
    <property type="component" value="Unassembled WGS sequence"/>
</dbReference>
<feature type="compositionally biased region" description="Polar residues" evidence="1">
    <location>
        <begin position="18"/>
        <end position="34"/>
    </location>
</feature>
<feature type="transmembrane region" description="Helical" evidence="2">
    <location>
        <begin position="248"/>
        <end position="273"/>
    </location>
</feature>
<dbReference type="OrthoDB" id="5961at2759"/>
<dbReference type="InterPro" id="IPR018767">
    <property type="entry name" value="Brl1/Brr6_dom"/>
</dbReference>
<keyword evidence="2" id="KW-1133">Transmembrane helix</keyword>
<evidence type="ECO:0000256" key="1">
    <source>
        <dbReference type="SAM" id="MobiDB-lite"/>
    </source>
</evidence>
<sequence length="363" mass="40804">MERRTHETPMDFAWENGSGPTDSSSPFLTFSRQRMASPDHHARKRPHSVFDSPGKPAFPSLRDPASQPHFFNAPSPGRKLLPAVPDAFRGPAFTTPRKVETDFFSSGGETPNSPDLTAESDATPDTMALRDAQVKSSAEGQKSPSPSKSRRESLLGKLFGNPAGRGEVAKPYSRRAEKRITKRRKKDTDRRLARRHEREFDSDDEDEGDGRNGARMADARQDSRLAGFVGTMFSYLESHPQLPHVLSYYAQLMLNIFLVFFIMYIVYSFWAAIRSDVDLSSQNAVMEAMAEVARCAKDWEANMCEQESRVPAMETICNTWKKCMSRDPHAVARARISAHTFAQIFNSFIEPISYKAMVSNQLP</sequence>
<dbReference type="PANTHER" id="PTHR28136">
    <property type="entry name" value="NUCLEUS EXPORT PROTEIN BRR6"/>
    <property type="match status" value="1"/>
</dbReference>
<feature type="compositionally biased region" description="Basic and acidic residues" evidence="1">
    <location>
        <begin position="186"/>
        <end position="199"/>
    </location>
</feature>
<dbReference type="GO" id="GO:0031965">
    <property type="term" value="C:nuclear membrane"/>
    <property type="evidence" value="ECO:0007669"/>
    <property type="project" value="InterPro"/>
</dbReference>
<organism evidence="4 5">
    <name type="scientific">Lineolata rhizophorae</name>
    <dbReference type="NCBI Taxonomy" id="578093"/>
    <lineage>
        <taxon>Eukaryota</taxon>
        <taxon>Fungi</taxon>
        <taxon>Dikarya</taxon>
        <taxon>Ascomycota</taxon>
        <taxon>Pezizomycotina</taxon>
        <taxon>Dothideomycetes</taxon>
        <taxon>Dothideomycetes incertae sedis</taxon>
        <taxon>Lineolatales</taxon>
        <taxon>Lineolataceae</taxon>
        <taxon>Lineolata</taxon>
    </lineage>
</organism>
<evidence type="ECO:0000259" key="3">
    <source>
        <dbReference type="SMART" id="SM01042"/>
    </source>
</evidence>
<dbReference type="PANTHER" id="PTHR28136:SF1">
    <property type="entry name" value="NUCLEUS EXPORT PROTEIN BRL1"/>
    <property type="match status" value="1"/>
</dbReference>
<evidence type="ECO:0000313" key="5">
    <source>
        <dbReference type="Proteomes" id="UP000799766"/>
    </source>
</evidence>
<feature type="compositionally biased region" description="Polar residues" evidence="1">
    <location>
        <begin position="103"/>
        <end position="115"/>
    </location>
</feature>
<feature type="domain" description="Brl1/Brr6" evidence="3">
    <location>
        <begin position="246"/>
        <end position="361"/>
    </location>
</feature>
<gene>
    <name evidence="4" type="ORF">BDY21DRAFT_17611</name>
</gene>
<proteinExistence type="predicted"/>
<keyword evidence="2" id="KW-0472">Membrane</keyword>